<dbReference type="OMA" id="KEDHELD"/>
<evidence type="ECO:0008006" key="3">
    <source>
        <dbReference type="Google" id="ProtNLM"/>
    </source>
</evidence>
<dbReference type="PANTHER" id="PTHR33233">
    <property type="entry name" value="ENDONUCLEASE/EXONUCLEASE/PHOSPHATASE"/>
    <property type="match status" value="1"/>
</dbReference>
<reference evidence="1" key="2">
    <citation type="submission" date="2021-03" db="UniProtKB">
        <authorList>
            <consortium name="EnsemblPlants"/>
        </authorList>
    </citation>
    <scope>IDENTIFICATION</scope>
</reference>
<organism evidence="1 2">
    <name type="scientific">Chenopodium quinoa</name>
    <name type="common">Quinoa</name>
    <dbReference type="NCBI Taxonomy" id="63459"/>
    <lineage>
        <taxon>Eukaryota</taxon>
        <taxon>Viridiplantae</taxon>
        <taxon>Streptophyta</taxon>
        <taxon>Embryophyta</taxon>
        <taxon>Tracheophyta</taxon>
        <taxon>Spermatophyta</taxon>
        <taxon>Magnoliopsida</taxon>
        <taxon>eudicotyledons</taxon>
        <taxon>Gunneridae</taxon>
        <taxon>Pentapetalae</taxon>
        <taxon>Caryophyllales</taxon>
        <taxon>Chenopodiaceae</taxon>
        <taxon>Chenopodioideae</taxon>
        <taxon>Atripliceae</taxon>
        <taxon>Chenopodium</taxon>
    </lineage>
</organism>
<evidence type="ECO:0000313" key="2">
    <source>
        <dbReference type="Proteomes" id="UP000596660"/>
    </source>
</evidence>
<keyword evidence="2" id="KW-1185">Reference proteome</keyword>
<name>A0A803NBH9_CHEQI</name>
<sequence length="337" mass="37856">MARKKKGNQGSQKGGKDDATINVVDLRNSLLAGGQKTKSKGDRCDSGLKNRASVNVAEVSSIHPPQSELNKPVLQLSMDDIVDELDCCNLGVVAFTIAANPHIKTFEGFCYRIWGKLNVDKVIPLRRGIFLIRFLNSETRDKALTALNFLMDKKPYWGKSCLEKIVGLIGKPIRPDAATLSRDRVAYVRYLVEMDLKQEFPNKIDFLNEKGILFEQNLTWEWKPQWCSVCGGMGRANGTCQKKTEKMVWRPKLVKAIDEPKQQQKEDHELDSDPIFVPVENGKKLSPIRQPAPQNDPVLLQNSFDSLKEDTLKSQVVFGDGLGMEYDGREGAPTQEH</sequence>
<reference evidence="1" key="1">
    <citation type="journal article" date="2017" name="Nature">
        <title>The genome of Chenopodium quinoa.</title>
        <authorList>
            <person name="Jarvis D.E."/>
            <person name="Ho Y.S."/>
            <person name="Lightfoot D.J."/>
            <person name="Schmoeckel S.M."/>
            <person name="Li B."/>
            <person name="Borm T.J.A."/>
            <person name="Ohyanagi H."/>
            <person name="Mineta K."/>
            <person name="Michell C.T."/>
            <person name="Saber N."/>
            <person name="Kharbatia N.M."/>
            <person name="Rupper R.R."/>
            <person name="Sharp A.R."/>
            <person name="Dally N."/>
            <person name="Boughton B.A."/>
            <person name="Woo Y.H."/>
            <person name="Gao G."/>
            <person name="Schijlen E.G.W.M."/>
            <person name="Guo X."/>
            <person name="Momin A.A."/>
            <person name="Negrao S."/>
            <person name="Al-Babili S."/>
            <person name="Gehring C."/>
            <person name="Roessner U."/>
            <person name="Jung C."/>
            <person name="Murphy K."/>
            <person name="Arold S.T."/>
            <person name="Gojobori T."/>
            <person name="van der Linden C.G."/>
            <person name="van Loo E.N."/>
            <person name="Jellen E.N."/>
            <person name="Maughan P.J."/>
            <person name="Tester M."/>
        </authorList>
    </citation>
    <scope>NUCLEOTIDE SEQUENCE [LARGE SCALE GENOMIC DNA]</scope>
    <source>
        <strain evidence="1">cv. PI 614886</strain>
    </source>
</reference>
<proteinExistence type="predicted"/>
<dbReference type="Gramene" id="AUR62043420-RA">
    <property type="protein sequence ID" value="AUR62043420-RA:cds"/>
    <property type="gene ID" value="AUR62043420"/>
</dbReference>
<dbReference type="Proteomes" id="UP000596660">
    <property type="component" value="Unplaced"/>
</dbReference>
<accession>A0A803NBH9</accession>
<evidence type="ECO:0000313" key="1">
    <source>
        <dbReference type="EnsemblPlants" id="AUR62043420-RA:cds"/>
    </source>
</evidence>
<dbReference type="PANTHER" id="PTHR33233:SF14">
    <property type="entry name" value="ENDONUCLEASE_EXONUCLEASE_PHOSPHATASE"/>
    <property type="match status" value="1"/>
</dbReference>
<protein>
    <recommendedName>
        <fullName evidence="3">DUF4283 domain-containing protein</fullName>
    </recommendedName>
</protein>
<dbReference type="AlphaFoldDB" id="A0A803NBH9"/>
<dbReference type="EnsemblPlants" id="AUR62043420-RA">
    <property type="protein sequence ID" value="AUR62043420-RA:cds"/>
    <property type="gene ID" value="AUR62043420"/>
</dbReference>